<dbReference type="InterPro" id="IPR035892">
    <property type="entry name" value="C2_domain_sf"/>
</dbReference>
<dbReference type="PANTHER" id="PTHR16166:SF93">
    <property type="entry name" value="INTERMEMBRANE LIPID TRANSFER PROTEIN VPS13"/>
    <property type="match status" value="1"/>
</dbReference>
<reference evidence="4 5" key="1">
    <citation type="journal article" date="2017" name="Genome Biol.">
        <title>New reference genome sequences of hot pepper reveal the massive evolution of plant disease-resistance genes by retroduplication.</title>
        <authorList>
            <person name="Kim S."/>
            <person name="Park J."/>
            <person name="Yeom S.I."/>
            <person name="Kim Y.M."/>
            <person name="Seo E."/>
            <person name="Kim K.T."/>
            <person name="Kim M.S."/>
            <person name="Lee J.M."/>
            <person name="Cheong K."/>
            <person name="Shin H.S."/>
            <person name="Kim S.B."/>
            <person name="Han K."/>
            <person name="Lee J."/>
            <person name="Park M."/>
            <person name="Lee H.A."/>
            <person name="Lee H.Y."/>
            <person name="Lee Y."/>
            <person name="Oh S."/>
            <person name="Lee J.H."/>
            <person name="Choi E."/>
            <person name="Choi E."/>
            <person name="Lee S.E."/>
            <person name="Jeon J."/>
            <person name="Kim H."/>
            <person name="Choi G."/>
            <person name="Song H."/>
            <person name="Lee J."/>
            <person name="Lee S.C."/>
            <person name="Kwon J.K."/>
            <person name="Lee H.Y."/>
            <person name="Koo N."/>
            <person name="Hong Y."/>
            <person name="Kim R.W."/>
            <person name="Kang W.H."/>
            <person name="Huh J.H."/>
            <person name="Kang B.C."/>
            <person name="Yang T.J."/>
            <person name="Lee Y.H."/>
            <person name="Bennetzen J.L."/>
            <person name="Choi D."/>
        </authorList>
    </citation>
    <scope>NUCLEOTIDE SEQUENCE [LARGE SCALE GENOMIC DNA]</scope>
    <source>
        <strain evidence="5">cv. PBC81</strain>
    </source>
</reference>
<dbReference type="GO" id="GO:0006623">
    <property type="term" value="P:protein targeting to vacuole"/>
    <property type="evidence" value="ECO:0007669"/>
    <property type="project" value="TreeGrafter"/>
</dbReference>
<dbReference type="GO" id="GO:0016020">
    <property type="term" value="C:membrane"/>
    <property type="evidence" value="ECO:0007669"/>
    <property type="project" value="InterPro"/>
</dbReference>
<dbReference type="STRING" id="33114.A0A2G2VWW5"/>
<gene>
    <name evidence="4" type="ORF">CQW23_21050</name>
</gene>
<proteinExistence type="inferred from homology"/>
<dbReference type="InterPro" id="IPR026847">
    <property type="entry name" value="VPS13"/>
</dbReference>
<sequence>MSSSQNAFMEGRQTLDAALEVNEMVDSRKKKGEPGILYDTLVFCDANVAQLDVLRNPYMISVLNCKLGNVPTTYLGLPLGASSKNLVVWNPVVERVEKRLARWKKRYLSKEEGRFDQEHTLSSMPTYFMSLVQAPRLVIERLERLQCNFLWDSTDFTKKFHLVNWKVVTSPKEWKRMGRPNPPSQAVIAVSNMYGRVRKPLEFRLIGVFSDIQGSEKAQDVGDCSLWLPIAPPGYVAIGCVAHTGTQPPSNHIVHCIRSDLVTSTKLSECIFSVAANTVFTSGYSIWRLDNALASFYAHPSSSHPQKSCCFDLNNLLLWSSSWYTSSLKVPSVELTSEREHLHHQTSKQSATSSGWDIIRSISKATSCYISTPNFERIWWDRGSDLRPAVSIWRPIRRPGYAVLGDCITEGLEPPPLGIIFKADNPELSAKAVQFTKVAHIAGKGLDEVFFWYPVAPPGYAALGCVVTRSNEAPDLNNFCCPRMDLVSQANVLEMPISRSSGSRTSQCWSIWKVDNQACTFLARSDLKTPSSRLAFTLGDSVKPKTRDNITADMNQFGFMPGRSRQRQSTGDWFETYETNLHPPSRVGTRVRVAATSILNINLSTANLDVLGQAVESWSKQRELEKKAIKIKEAHRGDAQDNTSFVALDDDDFRMVVVENKLGCDMYLKRVEQNSDAFELLPPDKSVCVWIPPTRYSDRLNVANESREPRRYAAVQIVEAKGLPVNDDGNSHNFFCALRLVVENQDSNQQKLFPQSARTKCVKPLITRKNNVDEATTKWSELFIFEVPLKGLAKLEVEVTNLAAKAGKGEVVGASSFSVGHGPSILKKAASLRMLHQVSDVENFGCYPLRKRGQLNSNDTNSCGCLFVSTSYFDKKMALNYENDEGEKTGASDIGFWVGLTPKGPWESIRSFLPQSVATKTLGDDYVALEVVTKNGKKHVIFRALATVSNDSDITLDISSCHESMIHTQDLCSEGRNYSIFVEEIFENQRNHPVSGGKDPGRWSTRDFAYSSNDFFEPTLPPGWKWISSWTVDKSQFVDVDGWAYGPDFQTLRWPPNSPKCSTKSAHNTVRRRRWTRTREEVKEGVANNTDNIVTSPGSSAILPWTCISKGSNHCLQVRPSLGYSHTPYSWGRPIAVGSAFALGKDQTPIESSTPSRQNAVRHGNRIPISALKLNQLEKMDLLLCCPGGSGKQLWLCVGTDASVLHTELNAPVYDWKLSISSPLKLENRLPCGADFTIWEKLKDGNTVERHRGFMASRETVHIYSADVRNPIYLMLFVQGGWVMEKDPVLILDLTSNNHASSFSMLHQQRKRRLRVSVERDIGGTTAAPKTIRFFVPYWISNDSFLFLAYQVVEIEPLESSDVDSLSLSRSVKSAKLALKNPPTSVSRQIGARKNIQVLEFIEDSSPTSSMLSPQHYVGRGGVLLFSSRNDAYLSSRVGIAVALQNSDNFSSGISLLELEKKQRVDVKAFGVDGFYYKLSVVLRMTSDRTKVSSIVLTPCHINWYSVVNKLQLANHIRKPVLKVYTKFNCRHDFFLSRKGLQYGFILSFAPVLYNEDNKNLLATPPFKRLMTVYSQLRKIVHQDRQDPNRGPGHDEHSRTRSPGMPSVYLLGGIPYKSDIPWAIWNLPLTRRGSLQPEYAARVGVPESDTPHDT</sequence>
<accession>A0A2G2VWW5</accession>
<feature type="compositionally biased region" description="Basic and acidic residues" evidence="2">
    <location>
        <begin position="1583"/>
        <end position="1599"/>
    </location>
</feature>
<name>A0A2G2VWW5_CAPBA</name>
<feature type="domain" description="Peroxin/Ferlin" evidence="3">
    <location>
        <begin position="1042"/>
        <end position="1082"/>
    </location>
</feature>
<feature type="region of interest" description="Disordered" evidence="2">
    <location>
        <begin position="1583"/>
        <end position="1604"/>
    </location>
</feature>
<evidence type="ECO:0000256" key="1">
    <source>
        <dbReference type="ARBA" id="ARBA00006545"/>
    </source>
</evidence>
<dbReference type="SMART" id="SM00694">
    <property type="entry name" value="DysFC"/>
    <property type="match status" value="1"/>
</dbReference>
<dbReference type="EMBL" id="MLFT02000009">
    <property type="protein sequence ID" value="PHT37477.1"/>
    <property type="molecule type" value="Genomic_DNA"/>
</dbReference>
<dbReference type="CDD" id="cd00030">
    <property type="entry name" value="C2"/>
    <property type="match status" value="1"/>
</dbReference>
<dbReference type="Pfam" id="PF25036">
    <property type="entry name" value="VPS13_VAB"/>
    <property type="match status" value="1"/>
</dbReference>
<dbReference type="InterPro" id="IPR006614">
    <property type="entry name" value="Peroxin/Ferlin"/>
</dbReference>
<reference evidence="5" key="2">
    <citation type="journal article" date="2017" name="J. Anim. Genet.">
        <title>Multiple reference genome sequences of hot pepper reveal the massive evolution of plant disease resistance genes by retroduplication.</title>
        <authorList>
            <person name="Kim S."/>
            <person name="Park J."/>
            <person name="Yeom S.-I."/>
            <person name="Kim Y.-M."/>
            <person name="Seo E."/>
            <person name="Kim K.-T."/>
            <person name="Kim M.-S."/>
            <person name="Lee J.M."/>
            <person name="Cheong K."/>
            <person name="Shin H.-S."/>
            <person name="Kim S.-B."/>
            <person name="Han K."/>
            <person name="Lee J."/>
            <person name="Park M."/>
            <person name="Lee H.-A."/>
            <person name="Lee H.-Y."/>
            <person name="Lee Y."/>
            <person name="Oh S."/>
            <person name="Lee J.H."/>
            <person name="Choi E."/>
            <person name="Choi E."/>
            <person name="Lee S.E."/>
            <person name="Jeon J."/>
            <person name="Kim H."/>
            <person name="Choi G."/>
            <person name="Song H."/>
            <person name="Lee J."/>
            <person name="Lee S.-C."/>
            <person name="Kwon J.-K."/>
            <person name="Lee H.-Y."/>
            <person name="Koo N."/>
            <person name="Hong Y."/>
            <person name="Kim R.W."/>
            <person name="Kang W.-H."/>
            <person name="Huh J.H."/>
            <person name="Kang B.-C."/>
            <person name="Yang T.-J."/>
            <person name="Lee Y.-H."/>
            <person name="Bennetzen J.L."/>
            <person name="Choi D."/>
        </authorList>
    </citation>
    <scope>NUCLEOTIDE SEQUENCE [LARGE SCALE GENOMIC DNA]</scope>
    <source>
        <strain evidence="5">cv. PBC81</strain>
    </source>
</reference>
<dbReference type="Gene3D" id="2.60.40.150">
    <property type="entry name" value="C2 domain"/>
    <property type="match status" value="1"/>
</dbReference>
<dbReference type="OrthoDB" id="1223078at2759"/>
<dbReference type="GO" id="GO:0045053">
    <property type="term" value="P:protein retention in Golgi apparatus"/>
    <property type="evidence" value="ECO:0007669"/>
    <property type="project" value="TreeGrafter"/>
</dbReference>
<dbReference type="InterPro" id="IPR009543">
    <property type="entry name" value="VPS13_VAB"/>
</dbReference>
<dbReference type="Pfam" id="PF06101">
    <property type="entry name" value="Vps62"/>
    <property type="match status" value="2"/>
</dbReference>
<dbReference type="PANTHER" id="PTHR16166">
    <property type="entry name" value="VACUOLAR PROTEIN SORTING-ASSOCIATED PROTEIN VPS13"/>
    <property type="match status" value="1"/>
</dbReference>
<comment type="caution">
    <text evidence="4">The sequence shown here is derived from an EMBL/GenBank/DDBJ whole genome shotgun (WGS) entry which is preliminary data.</text>
</comment>
<dbReference type="InterPro" id="IPR009291">
    <property type="entry name" value="Vps62"/>
</dbReference>
<evidence type="ECO:0000313" key="4">
    <source>
        <dbReference type="EMBL" id="PHT37477.1"/>
    </source>
</evidence>
<dbReference type="Proteomes" id="UP000224567">
    <property type="component" value="Unassembled WGS sequence"/>
</dbReference>
<evidence type="ECO:0000313" key="5">
    <source>
        <dbReference type="Proteomes" id="UP000224567"/>
    </source>
</evidence>
<evidence type="ECO:0000256" key="2">
    <source>
        <dbReference type="SAM" id="MobiDB-lite"/>
    </source>
</evidence>
<dbReference type="SUPFAM" id="SSF49562">
    <property type="entry name" value="C2 domain (Calcium/lipid-binding domain, CaLB)"/>
    <property type="match status" value="1"/>
</dbReference>
<organism evidence="4 5">
    <name type="scientific">Capsicum baccatum</name>
    <name type="common">Peruvian pepper</name>
    <dbReference type="NCBI Taxonomy" id="33114"/>
    <lineage>
        <taxon>Eukaryota</taxon>
        <taxon>Viridiplantae</taxon>
        <taxon>Streptophyta</taxon>
        <taxon>Embryophyta</taxon>
        <taxon>Tracheophyta</taxon>
        <taxon>Spermatophyta</taxon>
        <taxon>Magnoliopsida</taxon>
        <taxon>eudicotyledons</taxon>
        <taxon>Gunneridae</taxon>
        <taxon>Pentapetalae</taxon>
        <taxon>asterids</taxon>
        <taxon>lamiids</taxon>
        <taxon>Solanales</taxon>
        <taxon>Solanaceae</taxon>
        <taxon>Solanoideae</taxon>
        <taxon>Capsiceae</taxon>
        <taxon>Capsicum</taxon>
    </lineage>
</organism>
<comment type="similarity">
    <text evidence="1">Belongs to the VPS13 family.</text>
</comment>
<protein>
    <recommendedName>
        <fullName evidence="3">Peroxin/Ferlin domain-containing protein</fullName>
    </recommendedName>
</protein>
<evidence type="ECO:0000259" key="3">
    <source>
        <dbReference type="SMART" id="SM00694"/>
    </source>
</evidence>
<keyword evidence="5" id="KW-1185">Reference proteome</keyword>